<evidence type="ECO:0000256" key="4">
    <source>
        <dbReference type="ARBA" id="ARBA00023125"/>
    </source>
</evidence>
<evidence type="ECO:0000256" key="7">
    <source>
        <dbReference type="SAM" id="MobiDB-lite"/>
    </source>
</evidence>
<dbReference type="InterPro" id="IPR026607">
    <property type="entry name" value="DMRT"/>
</dbReference>
<dbReference type="PANTHER" id="PTHR12322">
    <property type="entry name" value="DOUBLESEX AND MAB-3 RELATED TRANSCRIPTION FACTOR DMRT"/>
    <property type="match status" value="1"/>
</dbReference>
<keyword evidence="11" id="KW-1185">Reference proteome</keyword>
<dbReference type="EMBL" id="CM014097">
    <property type="protein sequence ID" value="TKS89096.1"/>
    <property type="molecule type" value="Genomic_DNA"/>
</dbReference>
<dbReference type="Pfam" id="PF00751">
    <property type="entry name" value="DM"/>
    <property type="match status" value="1"/>
</dbReference>
<dbReference type="InterPro" id="IPR001275">
    <property type="entry name" value="DM_DNA-bd"/>
</dbReference>
<reference evidence="9 11" key="1">
    <citation type="submission" date="2019-01" db="EMBL/GenBank/DDBJ databases">
        <title>Genome Assembly of Collichthys lucidus.</title>
        <authorList>
            <person name="Cai M."/>
            <person name="Xiao S."/>
        </authorList>
    </citation>
    <scope>NUCLEOTIDE SEQUENCE [LARGE SCALE GENOMIC DNA]</scope>
    <source>
        <strain evidence="9">JT15FE1705JMU</strain>
        <tissue evidence="9">Muscle</tissue>
    </source>
</reference>
<proteinExistence type="inferred from homology"/>
<feature type="region of interest" description="Disordered" evidence="7">
    <location>
        <begin position="57"/>
        <end position="95"/>
    </location>
</feature>
<feature type="DNA-binding region" description="DM" evidence="6">
    <location>
        <begin position="16"/>
        <end position="64"/>
    </location>
</feature>
<sequence length="180" mass="19215">MSLSKAASKQPQEMKCSRCRHHGIIVPKKGHTKFCPFLSCDCWKCYLITQRNQQKAQSEVESKGQPPCEEPAAEGADGGARQLATSGLRGGGGGGRRSAAWCPAGGASNGKEETRTPYNDVAPLPVIHLPFQVSVHCPSGCVPCPHFMPPRPAGGLCGPRPKQPQLPMCKRTGTDIVELD</sequence>
<dbReference type="EMBL" id="CM014097">
    <property type="protein sequence ID" value="TKS89151.1"/>
    <property type="molecule type" value="Genomic_DNA"/>
</dbReference>
<accession>A0A4U5VLA4</accession>
<evidence type="ECO:0000256" key="2">
    <source>
        <dbReference type="ARBA" id="ARBA00022723"/>
    </source>
</evidence>
<evidence type="ECO:0000259" key="8">
    <source>
        <dbReference type="PROSITE" id="PS50809"/>
    </source>
</evidence>
<keyword evidence="3 6" id="KW-0862">Zinc</keyword>
<dbReference type="SMART" id="SM00301">
    <property type="entry name" value="DM"/>
    <property type="match status" value="1"/>
</dbReference>
<dbReference type="GO" id="GO:0007548">
    <property type="term" value="P:sex differentiation"/>
    <property type="evidence" value="ECO:0007669"/>
    <property type="project" value="TreeGrafter"/>
</dbReference>
<evidence type="ECO:0000313" key="10">
    <source>
        <dbReference type="EMBL" id="TKS89151.1"/>
    </source>
</evidence>
<dbReference type="AlphaFoldDB" id="A0A4U5VLA4"/>
<dbReference type="GO" id="GO:0000981">
    <property type="term" value="F:DNA-binding transcription factor activity, RNA polymerase II-specific"/>
    <property type="evidence" value="ECO:0007669"/>
    <property type="project" value="TreeGrafter"/>
</dbReference>
<evidence type="ECO:0000256" key="3">
    <source>
        <dbReference type="ARBA" id="ARBA00022833"/>
    </source>
</evidence>
<dbReference type="Proteomes" id="UP000298787">
    <property type="component" value="Chromosome 20"/>
</dbReference>
<keyword evidence="4 6" id="KW-0238">DNA-binding</keyword>
<dbReference type="STRING" id="240159.A0A4U5VLA4"/>
<dbReference type="PANTHER" id="PTHR12322:SF53">
    <property type="entry name" value="DOUBLESEX-MAB RELATED 11E"/>
    <property type="match status" value="1"/>
</dbReference>
<dbReference type="PROSITE" id="PS40000">
    <property type="entry name" value="DM_1"/>
    <property type="match status" value="1"/>
</dbReference>
<evidence type="ECO:0000256" key="5">
    <source>
        <dbReference type="ARBA" id="ARBA00023242"/>
    </source>
</evidence>
<protein>
    <submittedName>
        <fullName evidence="9">Doublesex-and mab-3-related transcription factor A1</fullName>
    </submittedName>
</protein>
<evidence type="ECO:0000256" key="6">
    <source>
        <dbReference type="PROSITE-ProRule" id="PRU00070"/>
    </source>
</evidence>
<dbReference type="InterPro" id="IPR036407">
    <property type="entry name" value="DM_DNA-bd_sf"/>
</dbReference>
<keyword evidence="2 6" id="KW-0479">Metal-binding</keyword>
<gene>
    <name evidence="10" type="ORF">D9C73_022418</name>
    <name evidence="9" type="ORF">D9C73_022473</name>
</gene>
<evidence type="ECO:0000313" key="9">
    <source>
        <dbReference type="EMBL" id="TKS89096.1"/>
    </source>
</evidence>
<dbReference type="GO" id="GO:0005634">
    <property type="term" value="C:nucleus"/>
    <property type="evidence" value="ECO:0007669"/>
    <property type="project" value="UniProtKB-SubCell"/>
</dbReference>
<dbReference type="PROSITE" id="PS50809">
    <property type="entry name" value="DM_2"/>
    <property type="match status" value="1"/>
</dbReference>
<keyword evidence="5 6" id="KW-0539">Nucleus</keyword>
<name>A0A4U5VLA4_COLLU</name>
<evidence type="ECO:0000313" key="11">
    <source>
        <dbReference type="Proteomes" id="UP000298787"/>
    </source>
</evidence>
<comment type="subcellular location">
    <subcellularLocation>
        <location evidence="6">Nucleus</location>
    </subcellularLocation>
</comment>
<dbReference type="GO" id="GO:0046872">
    <property type="term" value="F:metal ion binding"/>
    <property type="evidence" value="ECO:0007669"/>
    <property type="project" value="UniProtKB-KW"/>
</dbReference>
<feature type="domain" description="DM" evidence="8">
    <location>
        <begin position="16"/>
        <end position="64"/>
    </location>
</feature>
<dbReference type="SUPFAM" id="SSF82927">
    <property type="entry name" value="Cysteine-rich DNA binding domain, (DM domain)"/>
    <property type="match status" value="1"/>
</dbReference>
<evidence type="ECO:0000256" key="1">
    <source>
        <dbReference type="ARBA" id="ARBA00006834"/>
    </source>
</evidence>
<organism evidence="9 11">
    <name type="scientific">Collichthys lucidus</name>
    <name type="common">Big head croaker</name>
    <name type="synonym">Sciaena lucida</name>
    <dbReference type="NCBI Taxonomy" id="240159"/>
    <lineage>
        <taxon>Eukaryota</taxon>
        <taxon>Metazoa</taxon>
        <taxon>Chordata</taxon>
        <taxon>Craniata</taxon>
        <taxon>Vertebrata</taxon>
        <taxon>Euteleostomi</taxon>
        <taxon>Actinopterygii</taxon>
        <taxon>Neopterygii</taxon>
        <taxon>Teleostei</taxon>
        <taxon>Neoteleostei</taxon>
        <taxon>Acanthomorphata</taxon>
        <taxon>Eupercaria</taxon>
        <taxon>Sciaenidae</taxon>
        <taxon>Collichthys</taxon>
    </lineage>
</organism>
<dbReference type="GO" id="GO:0000978">
    <property type="term" value="F:RNA polymerase II cis-regulatory region sequence-specific DNA binding"/>
    <property type="evidence" value="ECO:0007669"/>
    <property type="project" value="TreeGrafter"/>
</dbReference>
<dbReference type="Gene3D" id="4.10.1040.10">
    <property type="entry name" value="DM DNA-binding domain"/>
    <property type="match status" value="1"/>
</dbReference>
<comment type="similarity">
    <text evidence="1">Belongs to the DMRT family.</text>
</comment>